<dbReference type="OrthoDB" id="6431331at2759"/>
<dbReference type="InterPro" id="IPR000639">
    <property type="entry name" value="Epox_hydrolase-like"/>
</dbReference>
<dbReference type="PANTHER" id="PTHR43689">
    <property type="entry name" value="HYDROLASE"/>
    <property type="match status" value="1"/>
</dbReference>
<comment type="caution">
    <text evidence="2">The sequence shown here is derived from an EMBL/GenBank/DDBJ whole genome shotgun (WGS) entry which is preliminary data.</text>
</comment>
<protein>
    <recommendedName>
        <fullName evidence="1">AB hydrolase-1 domain-containing protein</fullName>
    </recommendedName>
</protein>
<dbReference type="Gene3D" id="3.40.50.1820">
    <property type="entry name" value="alpha/beta hydrolase"/>
    <property type="match status" value="1"/>
</dbReference>
<dbReference type="GO" id="GO:0003824">
    <property type="term" value="F:catalytic activity"/>
    <property type="evidence" value="ECO:0007669"/>
    <property type="project" value="InterPro"/>
</dbReference>
<dbReference type="Pfam" id="PF12697">
    <property type="entry name" value="Abhydrolase_6"/>
    <property type="match status" value="1"/>
</dbReference>
<dbReference type="AlphaFoldDB" id="A0A9W8XYZ7"/>
<sequence length="482" mass="53509">MAGVLADIGWYGFKLGFGLFSLASIWSSAVIQNGALWARDSEKERQELAAAQQKHWSLDREPLPGFRHAFFKTSNGTRLHYVVNEGVQASAPKNVAIFIHGFPDSFLLWRHILQSPELLRSHILIAVDLPGYGGSDSLPSYGPYEVLEALSEFIISMRTAFLQEDKRVVVVTHDWGALIGARLASEAKELADHWIITSAIIPHLTASNALAKGTLAKQMLHTWIRSPFNIRLLKNGLHALGPVISQFRRSFYIFCFDLPWPFSNFFATFGNYWFLRVLHDLGKGRRNKSDGAHTRLNTAEAAEAMAMSTGPAVDQLEQQEDGSKDRYGESVRKRLVDRGMAEKIRVYREGLFIGSWEKSLETTAALFEMSSDTSRRHSSSSGSLLGNYAPNGALKAPATIILGEHDPAFDRRLALDNVKDYLVKGSQVVVVKGAGHWLPLEQIGRRVLERTIQWALNDSSQSSGGGSTPFAAMSDVRVIEDL</sequence>
<dbReference type="SUPFAM" id="SSF53474">
    <property type="entry name" value="alpha/beta-Hydrolases"/>
    <property type="match status" value="1"/>
</dbReference>
<organism evidence="2 3">
    <name type="scientific">Neocucurbitaria cava</name>
    <dbReference type="NCBI Taxonomy" id="798079"/>
    <lineage>
        <taxon>Eukaryota</taxon>
        <taxon>Fungi</taxon>
        <taxon>Dikarya</taxon>
        <taxon>Ascomycota</taxon>
        <taxon>Pezizomycotina</taxon>
        <taxon>Dothideomycetes</taxon>
        <taxon>Pleosporomycetidae</taxon>
        <taxon>Pleosporales</taxon>
        <taxon>Pleosporineae</taxon>
        <taxon>Cucurbitariaceae</taxon>
        <taxon>Neocucurbitaria</taxon>
    </lineage>
</organism>
<keyword evidence="3" id="KW-1185">Reference proteome</keyword>
<dbReference type="InterPro" id="IPR029058">
    <property type="entry name" value="AB_hydrolase_fold"/>
</dbReference>
<evidence type="ECO:0000259" key="1">
    <source>
        <dbReference type="Pfam" id="PF12697"/>
    </source>
</evidence>
<evidence type="ECO:0000313" key="2">
    <source>
        <dbReference type="EMBL" id="KAJ4361940.1"/>
    </source>
</evidence>
<accession>A0A9W8XYZ7</accession>
<dbReference type="Proteomes" id="UP001140560">
    <property type="component" value="Unassembled WGS sequence"/>
</dbReference>
<proteinExistence type="predicted"/>
<dbReference type="PRINTS" id="PR00412">
    <property type="entry name" value="EPOXHYDRLASE"/>
</dbReference>
<gene>
    <name evidence="2" type="ORF">N0V83_010881</name>
</gene>
<name>A0A9W8XYZ7_9PLEO</name>
<feature type="domain" description="AB hydrolase-1" evidence="1">
    <location>
        <begin position="97"/>
        <end position="442"/>
    </location>
</feature>
<dbReference type="PANTHER" id="PTHR43689:SF8">
    <property type="entry name" value="ALPHA_BETA-HYDROLASES SUPERFAMILY PROTEIN"/>
    <property type="match status" value="1"/>
</dbReference>
<reference evidence="2" key="1">
    <citation type="submission" date="2022-10" db="EMBL/GenBank/DDBJ databases">
        <title>Tapping the CABI collections for fungal endophytes: first genome assemblies for Collariella, Neodidymelliopsis, Ascochyta clinopodiicola, Didymella pomorum, Didymosphaeria variabile, Neocosmospora piperis and Neocucurbitaria cava.</title>
        <authorList>
            <person name="Hill R."/>
        </authorList>
    </citation>
    <scope>NUCLEOTIDE SEQUENCE</scope>
    <source>
        <strain evidence="2">IMI 356814</strain>
    </source>
</reference>
<dbReference type="InterPro" id="IPR000073">
    <property type="entry name" value="AB_hydrolase_1"/>
</dbReference>
<evidence type="ECO:0000313" key="3">
    <source>
        <dbReference type="Proteomes" id="UP001140560"/>
    </source>
</evidence>
<dbReference type="EMBL" id="JAPEUY010000022">
    <property type="protein sequence ID" value="KAJ4361940.1"/>
    <property type="molecule type" value="Genomic_DNA"/>
</dbReference>